<dbReference type="PANTHER" id="PTHR33144:SF55">
    <property type="entry name" value="CHROMATIN REMODELER BROMODOMAIN FAMILY"/>
    <property type="match status" value="1"/>
</dbReference>
<accession>A0AAP0P9Z3</accession>
<gene>
    <name evidence="1" type="ORF">Scep_012574</name>
</gene>
<keyword evidence="2" id="KW-1185">Reference proteome</keyword>
<reference evidence="1 2" key="1">
    <citation type="submission" date="2024-01" db="EMBL/GenBank/DDBJ databases">
        <title>Genome assemblies of Stephania.</title>
        <authorList>
            <person name="Yang L."/>
        </authorList>
    </citation>
    <scope>NUCLEOTIDE SEQUENCE [LARGE SCALE GENOMIC DNA]</scope>
    <source>
        <strain evidence="1">JXDWG</strain>
        <tissue evidence="1">Leaf</tissue>
    </source>
</reference>
<proteinExistence type="predicted"/>
<sequence>MKQRDNIEQKCTIQECHKKFVFRLIEKLWRNWKSMLSTKLAKGDSPLSCKPLQVKEHEWNEFVQVSRSLEWKQLSMKMRKMRSKVMYPHTLSRKSYARLEHDLLS</sequence>
<name>A0AAP0P9Z3_9MAGN</name>
<dbReference type="PANTHER" id="PTHR33144">
    <property type="entry name" value="OS10G0409366 PROTEIN-RELATED"/>
    <property type="match status" value="1"/>
</dbReference>
<dbReference type="Proteomes" id="UP001419268">
    <property type="component" value="Unassembled WGS sequence"/>
</dbReference>
<comment type="caution">
    <text evidence="1">The sequence shown here is derived from an EMBL/GenBank/DDBJ whole genome shotgun (WGS) entry which is preliminary data.</text>
</comment>
<evidence type="ECO:0000313" key="2">
    <source>
        <dbReference type="Proteomes" id="UP001419268"/>
    </source>
</evidence>
<evidence type="ECO:0000313" key="1">
    <source>
        <dbReference type="EMBL" id="KAK9133046.1"/>
    </source>
</evidence>
<organism evidence="1 2">
    <name type="scientific">Stephania cephalantha</name>
    <dbReference type="NCBI Taxonomy" id="152367"/>
    <lineage>
        <taxon>Eukaryota</taxon>
        <taxon>Viridiplantae</taxon>
        <taxon>Streptophyta</taxon>
        <taxon>Embryophyta</taxon>
        <taxon>Tracheophyta</taxon>
        <taxon>Spermatophyta</taxon>
        <taxon>Magnoliopsida</taxon>
        <taxon>Ranunculales</taxon>
        <taxon>Menispermaceae</taxon>
        <taxon>Menispermoideae</taxon>
        <taxon>Cissampelideae</taxon>
        <taxon>Stephania</taxon>
    </lineage>
</organism>
<protein>
    <submittedName>
        <fullName evidence="1">Uncharacterized protein</fullName>
    </submittedName>
</protein>
<dbReference type="EMBL" id="JBBNAG010000005">
    <property type="protein sequence ID" value="KAK9133046.1"/>
    <property type="molecule type" value="Genomic_DNA"/>
</dbReference>
<dbReference type="AlphaFoldDB" id="A0AAP0P9Z3"/>